<gene>
    <name evidence="1" type="ORF">F1C79_17485</name>
</gene>
<dbReference type="OrthoDB" id="9204720at2"/>
<reference evidence="1 2" key="1">
    <citation type="submission" date="2019-09" db="EMBL/GenBank/DDBJ databases">
        <title>Prosopis cineraria nodule microbiome.</title>
        <authorList>
            <person name="Chaluvadi S.R."/>
            <person name="Ali R."/>
            <person name="Wang X."/>
        </authorList>
    </citation>
    <scope>NUCLEOTIDE SEQUENCE [LARGE SCALE GENOMIC DNA]</scope>
    <source>
        <strain evidence="1 2">BG1</strain>
    </source>
</reference>
<dbReference type="AlphaFoldDB" id="A0A9X7N1K4"/>
<name>A0A9X7N1K4_PSEDE</name>
<dbReference type="EMBL" id="CP043626">
    <property type="protein sequence ID" value="QEY73249.1"/>
    <property type="molecule type" value="Genomic_DNA"/>
</dbReference>
<sequence length="122" mass="13572">MERVAADLREHGPDRVTLKPCAFCGGPPVPFVQLADQGFGSAPRLDDYGDDGLSVEAFVFCHECGAQGPSFEDEIFDASSYDQAMAEGVRLWQDRDGRHADLYEANAEQNLFPRLEKEEMDE</sequence>
<evidence type="ECO:0000313" key="1">
    <source>
        <dbReference type="EMBL" id="QEY73249.1"/>
    </source>
</evidence>
<dbReference type="KEGG" id="pden:F1C79_17485"/>
<dbReference type="Pfam" id="PF14354">
    <property type="entry name" value="Lar_restr_allev"/>
    <property type="match status" value="1"/>
</dbReference>
<protein>
    <submittedName>
        <fullName evidence="1">Uncharacterized protein</fullName>
    </submittedName>
</protein>
<proteinExistence type="predicted"/>
<accession>A0A9X7N1K4</accession>
<dbReference type="Proteomes" id="UP000326659">
    <property type="component" value="Chromosome"/>
</dbReference>
<organism evidence="1 2">
    <name type="scientific">Pseudomonas denitrificans</name>
    <dbReference type="NCBI Taxonomy" id="43306"/>
    <lineage>
        <taxon>Bacteria</taxon>
        <taxon>Pseudomonadati</taxon>
        <taxon>Pseudomonadota</taxon>
        <taxon>Gammaproteobacteria</taxon>
        <taxon>Pseudomonadales</taxon>
        <taxon>Pseudomonadaceae</taxon>
        <taxon>Halopseudomonas</taxon>
    </lineage>
</organism>
<keyword evidence="2" id="KW-1185">Reference proteome</keyword>
<evidence type="ECO:0000313" key="2">
    <source>
        <dbReference type="Proteomes" id="UP000326659"/>
    </source>
</evidence>